<reference evidence="1 2" key="1">
    <citation type="submission" date="2021-06" db="EMBL/GenBank/DDBJ databases">
        <authorList>
            <person name="Kallberg Y."/>
            <person name="Tangrot J."/>
            <person name="Rosling A."/>
        </authorList>
    </citation>
    <scope>NUCLEOTIDE SEQUENCE [LARGE SCALE GENOMIC DNA]</scope>
    <source>
        <strain evidence="1 2">120-4 pot B 10/14</strain>
    </source>
</reference>
<dbReference type="PANTHER" id="PTHR31669">
    <property type="entry name" value="PROTEIN FAR1-RELATED SEQUENCE 10-RELATED"/>
    <property type="match status" value="1"/>
</dbReference>
<dbReference type="InterPro" id="IPR036875">
    <property type="entry name" value="Znf_CCHC_sf"/>
</dbReference>
<keyword evidence="2" id="KW-1185">Reference proteome</keyword>
<dbReference type="EMBL" id="CAJVQB010006653">
    <property type="protein sequence ID" value="CAG8688844.1"/>
    <property type="molecule type" value="Genomic_DNA"/>
</dbReference>
<evidence type="ECO:0000313" key="2">
    <source>
        <dbReference type="Proteomes" id="UP000789901"/>
    </source>
</evidence>
<gene>
    <name evidence="1" type="ORF">GMARGA_LOCUS11378</name>
</gene>
<dbReference type="Gene3D" id="4.10.60.10">
    <property type="entry name" value="Zinc finger, CCHC-type"/>
    <property type="match status" value="1"/>
</dbReference>
<dbReference type="Proteomes" id="UP000789901">
    <property type="component" value="Unassembled WGS sequence"/>
</dbReference>
<evidence type="ECO:0000313" key="1">
    <source>
        <dbReference type="EMBL" id="CAG8688844.1"/>
    </source>
</evidence>
<protein>
    <submittedName>
        <fullName evidence="1">7628_t:CDS:1</fullName>
    </submittedName>
</protein>
<sequence length="390" mass="44180">MAAVDNLSPSTIFSDCDTGLGPAIEATLPTMQYLHCIFHIMQNIKKCLTRSLGSRYAEFQEKFLSCRNTLFEEVFEIRFESLYNNYPEASSYLKNNLYPIKTRWLNVLRLRLEVRVREFNTGMSSTQRIESINAVDAVDIVVCIEDQLNMRQVALKSLVKWVDPSNVIEIWEVKHMGASTVSTNSLIKNRWYKKDTDLDNIDTLFDSCKGLYSSEESFADDDMLIRSSLLTMNRIQNLRNDLLNQDFEEIEHKILKQQLYGECVALGQKLAALASEFNLIHVTAILRGLIKQIEQANNNSSDNLDSSIIQNPFQVDARGRPNKRIKSSIEVDTSKSSRNKVVSIKARAGETYTCCNCSNNGHNARSCAAPCGICNKSGHTYLKCPEKENA</sequence>
<dbReference type="SUPFAM" id="SSF57756">
    <property type="entry name" value="Retrovirus zinc finger-like domains"/>
    <property type="match status" value="1"/>
</dbReference>
<proteinExistence type="predicted"/>
<dbReference type="InterPro" id="IPR031052">
    <property type="entry name" value="FHY3/FAR1"/>
</dbReference>
<accession>A0ABN7UW33</accession>
<comment type="caution">
    <text evidence="1">The sequence shown here is derived from an EMBL/GenBank/DDBJ whole genome shotgun (WGS) entry which is preliminary data.</text>
</comment>
<dbReference type="PANTHER" id="PTHR31669:SF251">
    <property type="entry name" value="PROTEIN FAR1-RELATED SEQUENCE"/>
    <property type="match status" value="1"/>
</dbReference>
<name>A0ABN7UW33_GIGMA</name>
<organism evidence="1 2">
    <name type="scientific">Gigaspora margarita</name>
    <dbReference type="NCBI Taxonomy" id="4874"/>
    <lineage>
        <taxon>Eukaryota</taxon>
        <taxon>Fungi</taxon>
        <taxon>Fungi incertae sedis</taxon>
        <taxon>Mucoromycota</taxon>
        <taxon>Glomeromycotina</taxon>
        <taxon>Glomeromycetes</taxon>
        <taxon>Diversisporales</taxon>
        <taxon>Gigasporaceae</taxon>
        <taxon>Gigaspora</taxon>
    </lineage>
</organism>